<gene>
    <name evidence="5" type="ORF">DFR38_110121</name>
</gene>
<protein>
    <recommendedName>
        <fullName evidence="1">diguanylate cyclase</fullName>
        <ecNumber evidence="1">2.7.7.65</ecNumber>
    </recommendedName>
</protein>
<dbReference type="InterPro" id="IPR029787">
    <property type="entry name" value="Nucleotide_cyclase"/>
</dbReference>
<evidence type="ECO:0000256" key="2">
    <source>
        <dbReference type="ARBA" id="ARBA00034247"/>
    </source>
</evidence>
<keyword evidence="3" id="KW-0812">Transmembrane</keyword>
<keyword evidence="3" id="KW-1133">Transmembrane helix</keyword>
<dbReference type="InterPro" id="IPR043128">
    <property type="entry name" value="Rev_trsase/Diguanyl_cyclase"/>
</dbReference>
<dbReference type="SUPFAM" id="SSF55073">
    <property type="entry name" value="Nucleotide cyclase"/>
    <property type="match status" value="1"/>
</dbReference>
<comment type="catalytic activity">
    <reaction evidence="2">
        <text>2 GTP = 3',3'-c-di-GMP + 2 diphosphate</text>
        <dbReference type="Rhea" id="RHEA:24898"/>
        <dbReference type="ChEBI" id="CHEBI:33019"/>
        <dbReference type="ChEBI" id="CHEBI:37565"/>
        <dbReference type="ChEBI" id="CHEBI:58805"/>
        <dbReference type="EC" id="2.7.7.65"/>
    </reaction>
</comment>
<proteinExistence type="predicted"/>
<dbReference type="CDD" id="cd01949">
    <property type="entry name" value="GGDEF"/>
    <property type="match status" value="1"/>
</dbReference>
<sequence length="531" mass="58795">MRRMLLGEMVLDHQRLFRGILTLVFMLLVVSNGWYVYSRSLSLSDQYAHRAVAGLRQHFEKISGFIDTIQAEAVRELQWNEPPRDVDGQLSALRAVPGSNYFSLDQLPPPLSHQQIGNLTGLVLPGKPEPSRQREMAVALGLAPMLTAAYRNLDDHGVAWVYYVSRQQFIYLYPFAPAADYHYTLATPNGVFWRMALPEANPAGRRFITPVYIDQAGKGAMLTIGQPIVAGGHFYGALYMDVGVPTLHQLLGSAGEVLGKLYLLNAQNQIVAANTEEALPQENLLRLPVMADYRAGPTAHVKVFAVGDSGMRVLHYLPNEVLALEIAKGTAPGIVAALLLWLALALLNRTWVLNRELRRLSEHDALTGALNHRAFQAVLSQLYQGYHETGEMFALVMVDLDHFKRINDTFGHAVGDEVLKVLVRLARRMLRSQDLVARLGGEEFVLVLPATELRDAMKAAVRLRLQLERLNWAKLGLPDKVTASMGCAVVLASDSKAGAVLKRADDAMYRAKQEGRNRVCVDLQGQPPGVE</sequence>
<dbReference type="Pfam" id="PF00990">
    <property type="entry name" value="GGDEF"/>
    <property type="match status" value="1"/>
</dbReference>
<dbReference type="GO" id="GO:0052621">
    <property type="term" value="F:diguanylate cyclase activity"/>
    <property type="evidence" value="ECO:0007669"/>
    <property type="project" value="UniProtKB-EC"/>
</dbReference>
<dbReference type="Gene3D" id="3.30.450.20">
    <property type="entry name" value="PAS domain"/>
    <property type="match status" value="2"/>
</dbReference>
<evidence type="ECO:0000256" key="3">
    <source>
        <dbReference type="SAM" id="Phobius"/>
    </source>
</evidence>
<dbReference type="EC" id="2.7.7.65" evidence="1"/>
<dbReference type="SMART" id="SM00267">
    <property type="entry name" value="GGDEF"/>
    <property type="match status" value="1"/>
</dbReference>
<dbReference type="Gene3D" id="3.30.70.270">
    <property type="match status" value="1"/>
</dbReference>
<dbReference type="NCBIfam" id="TIGR00254">
    <property type="entry name" value="GGDEF"/>
    <property type="match status" value="1"/>
</dbReference>
<feature type="domain" description="GGDEF" evidence="4">
    <location>
        <begin position="391"/>
        <end position="524"/>
    </location>
</feature>
<dbReference type="InterPro" id="IPR050469">
    <property type="entry name" value="Diguanylate_Cyclase"/>
</dbReference>
<evidence type="ECO:0000256" key="1">
    <source>
        <dbReference type="ARBA" id="ARBA00012528"/>
    </source>
</evidence>
<reference evidence="5 6" key="1">
    <citation type="submission" date="2018-05" db="EMBL/GenBank/DDBJ databases">
        <title>Genomic Encyclopedia of Type Strains, Phase IV (KMG-IV): sequencing the most valuable type-strain genomes for metagenomic binning, comparative biology and taxonomic classification.</title>
        <authorList>
            <person name="Goeker M."/>
        </authorList>
    </citation>
    <scope>NUCLEOTIDE SEQUENCE [LARGE SCALE GENOMIC DNA]</scope>
    <source>
        <strain evidence="5 6">DSM 25134</strain>
    </source>
</reference>
<evidence type="ECO:0000313" key="6">
    <source>
        <dbReference type="Proteomes" id="UP000248395"/>
    </source>
</evidence>
<accession>A0A318JFC6</accession>
<name>A0A318JFC6_9NEIS</name>
<feature type="transmembrane region" description="Helical" evidence="3">
    <location>
        <begin position="20"/>
        <end position="37"/>
    </location>
</feature>
<dbReference type="FunFam" id="3.30.70.270:FF:000001">
    <property type="entry name" value="Diguanylate cyclase domain protein"/>
    <property type="match status" value="1"/>
</dbReference>
<keyword evidence="3" id="KW-0472">Membrane</keyword>
<comment type="caution">
    <text evidence="5">The sequence shown here is derived from an EMBL/GenBank/DDBJ whole genome shotgun (WGS) entry which is preliminary data.</text>
</comment>
<dbReference type="PANTHER" id="PTHR45138">
    <property type="entry name" value="REGULATORY COMPONENTS OF SENSORY TRANSDUCTION SYSTEM"/>
    <property type="match status" value="1"/>
</dbReference>
<organism evidence="5 6">
    <name type="scientific">Aquitalea magnusonii</name>
    <dbReference type="NCBI Taxonomy" id="332411"/>
    <lineage>
        <taxon>Bacteria</taxon>
        <taxon>Pseudomonadati</taxon>
        <taxon>Pseudomonadota</taxon>
        <taxon>Betaproteobacteria</taxon>
        <taxon>Neisseriales</taxon>
        <taxon>Chromobacteriaceae</taxon>
        <taxon>Aquitalea</taxon>
    </lineage>
</organism>
<dbReference type="EMBL" id="QJKC01000010">
    <property type="protein sequence ID" value="PXX46023.1"/>
    <property type="molecule type" value="Genomic_DNA"/>
</dbReference>
<dbReference type="RefSeq" id="WP_082693298.1">
    <property type="nucleotide sequence ID" value="NZ_LNQU01000012.1"/>
</dbReference>
<evidence type="ECO:0000259" key="4">
    <source>
        <dbReference type="PROSITE" id="PS50887"/>
    </source>
</evidence>
<dbReference type="InterPro" id="IPR000160">
    <property type="entry name" value="GGDEF_dom"/>
</dbReference>
<evidence type="ECO:0000313" key="5">
    <source>
        <dbReference type="EMBL" id="PXX46023.1"/>
    </source>
</evidence>
<keyword evidence="6" id="KW-1185">Reference proteome</keyword>
<dbReference type="AlphaFoldDB" id="A0A318JFC6"/>
<dbReference type="PROSITE" id="PS50887">
    <property type="entry name" value="GGDEF"/>
    <property type="match status" value="1"/>
</dbReference>
<dbReference type="OrthoDB" id="9813903at2"/>
<dbReference type="Proteomes" id="UP000248395">
    <property type="component" value="Unassembled WGS sequence"/>
</dbReference>
<dbReference type="PANTHER" id="PTHR45138:SF9">
    <property type="entry name" value="DIGUANYLATE CYCLASE DGCM-RELATED"/>
    <property type="match status" value="1"/>
</dbReference>